<protein>
    <submittedName>
        <fullName evidence="1">Uncharacterized protein</fullName>
    </submittedName>
</protein>
<evidence type="ECO:0000313" key="1">
    <source>
        <dbReference type="EMBL" id="KAF2153747.1"/>
    </source>
</evidence>
<reference evidence="1" key="1">
    <citation type="journal article" date="2020" name="Stud. Mycol.">
        <title>101 Dothideomycetes genomes: a test case for predicting lifestyles and emergence of pathogens.</title>
        <authorList>
            <person name="Haridas S."/>
            <person name="Albert R."/>
            <person name="Binder M."/>
            <person name="Bloem J."/>
            <person name="Labutti K."/>
            <person name="Salamov A."/>
            <person name="Andreopoulos B."/>
            <person name="Baker S."/>
            <person name="Barry K."/>
            <person name="Bills G."/>
            <person name="Bluhm B."/>
            <person name="Cannon C."/>
            <person name="Castanera R."/>
            <person name="Culley D."/>
            <person name="Daum C."/>
            <person name="Ezra D."/>
            <person name="Gonzalez J."/>
            <person name="Henrissat B."/>
            <person name="Kuo A."/>
            <person name="Liang C."/>
            <person name="Lipzen A."/>
            <person name="Lutzoni F."/>
            <person name="Magnuson J."/>
            <person name="Mondo S."/>
            <person name="Nolan M."/>
            <person name="Ohm R."/>
            <person name="Pangilinan J."/>
            <person name="Park H.-J."/>
            <person name="Ramirez L."/>
            <person name="Alfaro M."/>
            <person name="Sun H."/>
            <person name="Tritt A."/>
            <person name="Yoshinaga Y."/>
            <person name="Zwiers L.-H."/>
            <person name="Turgeon B."/>
            <person name="Goodwin S."/>
            <person name="Spatafora J."/>
            <person name="Crous P."/>
            <person name="Grigoriev I."/>
        </authorList>
    </citation>
    <scope>NUCLEOTIDE SEQUENCE</scope>
    <source>
        <strain evidence="1">CBS 260.36</strain>
    </source>
</reference>
<keyword evidence="2" id="KW-1185">Reference proteome</keyword>
<dbReference type="AlphaFoldDB" id="A0A9P4MI00"/>
<sequence length="66" mass="7562">MRSERIADDDAQTILRRMKRWSQGDYNARQGVNGIVTVYNTKYANTAEEARDIVKDMRTLVGLSLV</sequence>
<dbReference type="Proteomes" id="UP000799439">
    <property type="component" value="Unassembled WGS sequence"/>
</dbReference>
<dbReference type="EMBL" id="ML996084">
    <property type="protein sequence ID" value="KAF2153747.1"/>
    <property type="molecule type" value="Genomic_DNA"/>
</dbReference>
<comment type="caution">
    <text evidence="1">The sequence shown here is derived from an EMBL/GenBank/DDBJ whole genome shotgun (WGS) entry which is preliminary data.</text>
</comment>
<gene>
    <name evidence="1" type="ORF">K461DRAFT_276793</name>
</gene>
<proteinExistence type="predicted"/>
<organism evidence="1 2">
    <name type="scientific">Myriangium duriaei CBS 260.36</name>
    <dbReference type="NCBI Taxonomy" id="1168546"/>
    <lineage>
        <taxon>Eukaryota</taxon>
        <taxon>Fungi</taxon>
        <taxon>Dikarya</taxon>
        <taxon>Ascomycota</taxon>
        <taxon>Pezizomycotina</taxon>
        <taxon>Dothideomycetes</taxon>
        <taxon>Dothideomycetidae</taxon>
        <taxon>Myriangiales</taxon>
        <taxon>Myriangiaceae</taxon>
        <taxon>Myriangium</taxon>
    </lineage>
</organism>
<name>A0A9P4MI00_9PEZI</name>
<evidence type="ECO:0000313" key="2">
    <source>
        <dbReference type="Proteomes" id="UP000799439"/>
    </source>
</evidence>
<accession>A0A9P4MI00</accession>